<evidence type="ECO:0000256" key="1">
    <source>
        <dbReference type="ARBA" id="ARBA00022741"/>
    </source>
</evidence>
<evidence type="ECO:0000313" key="7">
    <source>
        <dbReference type="Proteomes" id="UP001157974"/>
    </source>
</evidence>
<dbReference type="PROSITE" id="PS00107">
    <property type="entry name" value="PROTEIN_KINASE_ATP"/>
    <property type="match status" value="1"/>
</dbReference>
<dbReference type="InterPro" id="IPR008271">
    <property type="entry name" value="Ser/Thr_kinase_AS"/>
</dbReference>
<dbReference type="Proteomes" id="UP001157974">
    <property type="component" value="Unassembled WGS sequence"/>
</dbReference>
<keyword evidence="4" id="KW-0418">Kinase</keyword>
<dbReference type="FunFam" id="1.10.510.10:FF:000571">
    <property type="entry name" value="Maternal embryonic leucine zipper kinase"/>
    <property type="match status" value="1"/>
</dbReference>
<dbReference type="PROSITE" id="PS50011">
    <property type="entry name" value="PROTEIN_KINASE_DOM"/>
    <property type="match status" value="1"/>
</dbReference>
<dbReference type="InterPro" id="IPR017441">
    <property type="entry name" value="Protein_kinase_ATP_BS"/>
</dbReference>
<dbReference type="InterPro" id="IPR011009">
    <property type="entry name" value="Kinase-like_dom_sf"/>
</dbReference>
<dbReference type="GO" id="GO:0004674">
    <property type="term" value="F:protein serine/threonine kinase activity"/>
    <property type="evidence" value="ECO:0007669"/>
    <property type="project" value="UniProtKB-KW"/>
</dbReference>
<evidence type="ECO:0000256" key="3">
    <source>
        <dbReference type="PROSITE-ProRule" id="PRU10141"/>
    </source>
</evidence>
<dbReference type="CDD" id="cd05117">
    <property type="entry name" value="STKc_CAMK"/>
    <property type="match status" value="1"/>
</dbReference>
<dbReference type="GO" id="GO:0005524">
    <property type="term" value="F:ATP binding"/>
    <property type="evidence" value="ECO:0007669"/>
    <property type="project" value="UniProtKB-UniRule"/>
</dbReference>
<comment type="caution">
    <text evidence="6">The sequence shown here is derived from an EMBL/GenBank/DDBJ whole genome shotgun (WGS) entry which is preliminary data.</text>
</comment>
<evidence type="ECO:0000256" key="4">
    <source>
        <dbReference type="RuleBase" id="RU000304"/>
    </source>
</evidence>
<reference evidence="6 7" key="1">
    <citation type="journal article" date="2023" name="Nat. Commun.">
        <title>Origin of minicircular mitochondrial genomes in red algae.</title>
        <authorList>
            <person name="Lee Y."/>
            <person name="Cho C.H."/>
            <person name="Lee Y.M."/>
            <person name="Park S.I."/>
            <person name="Yang J.H."/>
            <person name="West J.A."/>
            <person name="Bhattacharya D."/>
            <person name="Yoon H.S."/>
        </authorList>
    </citation>
    <scope>NUCLEOTIDE SEQUENCE [LARGE SCALE GENOMIC DNA]</scope>
    <source>
        <strain evidence="6 7">CCMP1338</strain>
        <tissue evidence="6">Whole cell</tissue>
    </source>
</reference>
<dbReference type="InterPro" id="IPR000719">
    <property type="entry name" value="Prot_kinase_dom"/>
</dbReference>
<dbReference type="EMBL" id="JAMWBK010000013">
    <property type="protein sequence ID" value="KAJ8900878.1"/>
    <property type="molecule type" value="Genomic_DNA"/>
</dbReference>
<dbReference type="SMART" id="SM00220">
    <property type="entry name" value="S_TKc"/>
    <property type="match status" value="1"/>
</dbReference>
<dbReference type="AlphaFoldDB" id="A0AAV8UII1"/>
<proteinExistence type="inferred from homology"/>
<dbReference type="Pfam" id="PF00069">
    <property type="entry name" value="Pkinase"/>
    <property type="match status" value="1"/>
</dbReference>
<name>A0AAV8UII1_9RHOD</name>
<evidence type="ECO:0000313" key="6">
    <source>
        <dbReference type="EMBL" id="KAJ8900878.1"/>
    </source>
</evidence>
<keyword evidence="7" id="KW-1185">Reference proteome</keyword>
<sequence length="416" mass="47329">MVDCLTKLYSLELKDLKTEQWFEKYGRFFGCRTRRLLRLEGPYLSCHTAPDSPALWVTNLRANPYRLETEEGTGRKILIIPLANGDERFVPDDSQVFFDQVVPKLCTAVDSNTQDFYELDRVLGEGAFARVYLARGRATGTEYAVKVVQKVPEELQFIAVESRIASTIFHPGIVRTYDIFEQQNELDIVMELMRGGELFDQIADRGRFSEKDASMVMRSIVQAISFLHLHHIVHRDLKPENVLCKDSSWPLVVKLSDFGLASATEDKINDGELIGTPGYVAPEVVMRKPYDFAVDMWAAGVILYIMLSGKMPFFGKTDRECLRKIATGRYAFPPRQWSTVSEDAQSLIRSLLQVDPAKRLTAVAALNHKWLCDPHTCCSEPLTNDLRELHSTKRKFRKAVNAVITLKKLSQLSQEE</sequence>
<organism evidence="6 7">
    <name type="scientific">Rhodosorus marinus</name>
    <dbReference type="NCBI Taxonomy" id="101924"/>
    <lineage>
        <taxon>Eukaryota</taxon>
        <taxon>Rhodophyta</taxon>
        <taxon>Stylonematophyceae</taxon>
        <taxon>Stylonematales</taxon>
        <taxon>Stylonemataceae</taxon>
        <taxon>Rhodosorus</taxon>
    </lineage>
</organism>
<keyword evidence="4" id="KW-0723">Serine/threonine-protein kinase</keyword>
<dbReference type="Gene3D" id="1.10.510.10">
    <property type="entry name" value="Transferase(Phosphotransferase) domain 1"/>
    <property type="match status" value="1"/>
</dbReference>
<keyword evidence="4" id="KW-0808">Transferase</keyword>
<feature type="binding site" evidence="3">
    <location>
        <position position="146"/>
    </location>
    <ligand>
        <name>ATP</name>
        <dbReference type="ChEBI" id="CHEBI:30616"/>
    </ligand>
</feature>
<evidence type="ECO:0000259" key="5">
    <source>
        <dbReference type="PROSITE" id="PS50011"/>
    </source>
</evidence>
<dbReference type="PROSITE" id="PS00108">
    <property type="entry name" value="PROTEIN_KINASE_ST"/>
    <property type="match status" value="1"/>
</dbReference>
<dbReference type="PANTHER" id="PTHR24347">
    <property type="entry name" value="SERINE/THREONINE-PROTEIN KINASE"/>
    <property type="match status" value="1"/>
</dbReference>
<gene>
    <name evidence="6" type="ORF">NDN08_000177</name>
</gene>
<feature type="domain" description="Protein kinase" evidence="5">
    <location>
        <begin position="117"/>
        <end position="371"/>
    </location>
</feature>
<protein>
    <recommendedName>
        <fullName evidence="5">Protein kinase domain-containing protein</fullName>
    </recommendedName>
</protein>
<comment type="similarity">
    <text evidence="4">Belongs to the protein kinase superfamily.</text>
</comment>
<accession>A0AAV8UII1</accession>
<dbReference type="SUPFAM" id="SSF56112">
    <property type="entry name" value="Protein kinase-like (PK-like)"/>
    <property type="match status" value="1"/>
</dbReference>
<evidence type="ECO:0000256" key="2">
    <source>
        <dbReference type="ARBA" id="ARBA00022840"/>
    </source>
</evidence>
<keyword evidence="1 3" id="KW-0547">Nucleotide-binding</keyword>
<keyword evidence="2 3" id="KW-0067">ATP-binding</keyword>